<dbReference type="EMBL" id="JADWOX010000017">
    <property type="protein sequence ID" value="MBI1686022.1"/>
    <property type="molecule type" value="Genomic_DNA"/>
</dbReference>
<dbReference type="SUPFAM" id="SSF118215">
    <property type="entry name" value="Proton glutamate symport protein"/>
    <property type="match status" value="1"/>
</dbReference>
<protein>
    <submittedName>
        <fullName evidence="8">Dicarboxylate/amino acid:cation symporter</fullName>
    </submittedName>
</protein>
<evidence type="ECO:0000256" key="3">
    <source>
        <dbReference type="ARBA" id="ARBA00022475"/>
    </source>
</evidence>
<dbReference type="PANTHER" id="PTHR42865:SF7">
    <property type="entry name" value="PROTON_GLUTAMATE-ASPARTATE SYMPORTER"/>
    <property type="match status" value="1"/>
</dbReference>
<evidence type="ECO:0000313" key="8">
    <source>
        <dbReference type="EMBL" id="MBI1686022.1"/>
    </source>
</evidence>
<feature type="transmembrane region" description="Helical" evidence="7">
    <location>
        <begin position="47"/>
        <end position="70"/>
    </location>
</feature>
<dbReference type="RefSeq" id="WP_198577921.1">
    <property type="nucleotide sequence ID" value="NZ_JADWOX010000017.1"/>
</dbReference>
<dbReference type="PANTHER" id="PTHR42865">
    <property type="entry name" value="PROTON/GLUTAMATE-ASPARTATE SYMPORTER"/>
    <property type="match status" value="1"/>
</dbReference>
<accession>A0ABS0T2B8</accession>
<keyword evidence="3" id="KW-1003">Cell membrane</keyword>
<evidence type="ECO:0000256" key="5">
    <source>
        <dbReference type="ARBA" id="ARBA00022989"/>
    </source>
</evidence>
<keyword evidence="4 7" id="KW-0812">Transmembrane</keyword>
<dbReference type="InterPro" id="IPR036458">
    <property type="entry name" value="Na:dicarbo_symporter_sf"/>
</dbReference>
<keyword evidence="5 7" id="KW-1133">Transmembrane helix</keyword>
<feature type="transmembrane region" description="Helical" evidence="7">
    <location>
        <begin position="323"/>
        <end position="340"/>
    </location>
</feature>
<organism evidence="8 9">
    <name type="scientific">Caulobacter hibisci</name>
    <dbReference type="NCBI Taxonomy" id="2035993"/>
    <lineage>
        <taxon>Bacteria</taxon>
        <taxon>Pseudomonadati</taxon>
        <taxon>Pseudomonadota</taxon>
        <taxon>Alphaproteobacteria</taxon>
        <taxon>Caulobacterales</taxon>
        <taxon>Caulobacteraceae</taxon>
        <taxon>Caulobacter</taxon>
    </lineage>
</organism>
<dbReference type="Proteomes" id="UP000639859">
    <property type="component" value="Unassembled WGS sequence"/>
</dbReference>
<dbReference type="InterPro" id="IPR001991">
    <property type="entry name" value="Na-dicarboxylate_symporter"/>
</dbReference>
<feature type="transmembrane region" description="Helical" evidence="7">
    <location>
        <begin position="293"/>
        <end position="317"/>
    </location>
</feature>
<dbReference type="Gene3D" id="1.10.3860.10">
    <property type="entry name" value="Sodium:dicarboxylate symporter"/>
    <property type="match status" value="1"/>
</dbReference>
<feature type="transmembrane region" description="Helical" evidence="7">
    <location>
        <begin position="151"/>
        <end position="168"/>
    </location>
</feature>
<dbReference type="Pfam" id="PF00375">
    <property type="entry name" value="SDF"/>
    <property type="match status" value="1"/>
</dbReference>
<comment type="caution">
    <text evidence="8">The sequence shown here is derived from an EMBL/GenBank/DDBJ whole genome shotgun (WGS) entry which is preliminary data.</text>
</comment>
<feature type="transmembrane region" description="Helical" evidence="7">
    <location>
        <begin position="82"/>
        <end position="104"/>
    </location>
</feature>
<name>A0ABS0T2B8_9CAUL</name>
<gene>
    <name evidence="8" type="ORF">I4Q42_20330</name>
</gene>
<evidence type="ECO:0000256" key="2">
    <source>
        <dbReference type="ARBA" id="ARBA00022448"/>
    </source>
</evidence>
<evidence type="ECO:0000256" key="7">
    <source>
        <dbReference type="SAM" id="Phobius"/>
    </source>
</evidence>
<evidence type="ECO:0000256" key="4">
    <source>
        <dbReference type="ARBA" id="ARBA00022692"/>
    </source>
</evidence>
<proteinExistence type="predicted"/>
<comment type="subcellular location">
    <subcellularLocation>
        <location evidence="1">Cell membrane</location>
        <topology evidence="1">Multi-pass membrane protein</topology>
    </subcellularLocation>
</comment>
<evidence type="ECO:0000313" key="9">
    <source>
        <dbReference type="Proteomes" id="UP000639859"/>
    </source>
</evidence>
<reference evidence="8 9" key="1">
    <citation type="submission" date="2020-11" db="EMBL/GenBank/DDBJ databases">
        <title>genome sequence of strain KACC 18849.</title>
        <authorList>
            <person name="Gao J."/>
            <person name="Zhang X."/>
        </authorList>
    </citation>
    <scope>NUCLEOTIDE SEQUENCE [LARGE SCALE GENOMIC DNA]</scope>
    <source>
        <strain evidence="8 9">KACC 18849</strain>
    </source>
</reference>
<keyword evidence="6 7" id="KW-0472">Membrane</keyword>
<dbReference type="PRINTS" id="PR00173">
    <property type="entry name" value="EDTRNSPORT"/>
</dbReference>
<keyword evidence="2" id="KW-0813">Transport</keyword>
<feature type="transmembrane region" description="Helical" evidence="7">
    <location>
        <begin position="352"/>
        <end position="375"/>
    </location>
</feature>
<sequence length="417" mass="44303">MNKRFAYLIIGAMVLGVLVGWGCNQFLDADGAKSAASNLGLITDIFLRLIKMIIAPLVFTTLVAGIAHMEDAAAVGRIGAKTLGWFIGASAVSLLLGLLMVHLLQPGHGLHLVEAAVSSKPAATTEAFTLKGFITHLVPTSIFDAMAKNEILQIVVFSLFVGTAVAALDDKAPQVLHLVEQCAQIMLKVTGFVMKLAPLAIFAALASTIATQGLGMLATYAKFVLGFYATMATLWVLLFGAAFLILGKRAVALFGVIREPALLAFSTASSEAAYPRILDTLPKVGVRRRIVSFVLPLGYSFNLDGSMLYCTFATMFILQAHGVHLTIQQQIFMLLLLMVTSKGIAGVPRASLVVIMATLTYFGLPEAWIALVLGVDHLLDMGRSATNVVGNSVAAAVVAKWEGELEDIQPEEQAATA</sequence>
<feature type="transmembrane region" description="Helical" evidence="7">
    <location>
        <begin position="189"/>
        <end position="211"/>
    </location>
</feature>
<evidence type="ECO:0000256" key="6">
    <source>
        <dbReference type="ARBA" id="ARBA00023136"/>
    </source>
</evidence>
<evidence type="ECO:0000256" key="1">
    <source>
        <dbReference type="ARBA" id="ARBA00004651"/>
    </source>
</evidence>
<feature type="transmembrane region" description="Helical" evidence="7">
    <location>
        <begin position="223"/>
        <end position="246"/>
    </location>
</feature>
<feature type="transmembrane region" description="Helical" evidence="7">
    <location>
        <begin position="7"/>
        <end position="27"/>
    </location>
</feature>
<keyword evidence="9" id="KW-1185">Reference proteome</keyword>